<evidence type="ECO:0000259" key="8">
    <source>
        <dbReference type="PROSITE" id="PS50110"/>
    </source>
</evidence>
<dbReference type="InterPro" id="IPR001789">
    <property type="entry name" value="Sig_transdc_resp-reg_receiver"/>
</dbReference>
<dbReference type="GO" id="GO:0006355">
    <property type="term" value="P:regulation of DNA-templated transcription"/>
    <property type="evidence" value="ECO:0007669"/>
    <property type="project" value="InterPro"/>
</dbReference>
<dbReference type="PANTHER" id="PTHR48111:SF1">
    <property type="entry name" value="TWO-COMPONENT RESPONSE REGULATOR ORR33"/>
    <property type="match status" value="1"/>
</dbReference>
<dbReference type="PANTHER" id="PTHR48111">
    <property type="entry name" value="REGULATOR OF RPOS"/>
    <property type="match status" value="1"/>
</dbReference>
<evidence type="ECO:0000256" key="4">
    <source>
        <dbReference type="ARBA" id="ARBA00023125"/>
    </source>
</evidence>
<comment type="caution">
    <text evidence="10">The sequence shown here is derived from an EMBL/GenBank/DDBJ whole genome shotgun (WGS) entry which is preliminary data.</text>
</comment>
<evidence type="ECO:0000313" key="11">
    <source>
        <dbReference type="Proteomes" id="UP000217785"/>
    </source>
</evidence>
<dbReference type="Gene3D" id="3.40.50.2300">
    <property type="match status" value="1"/>
</dbReference>
<evidence type="ECO:0000256" key="6">
    <source>
        <dbReference type="PROSITE-ProRule" id="PRU00169"/>
    </source>
</evidence>
<dbReference type="SMART" id="SM00862">
    <property type="entry name" value="Trans_reg_C"/>
    <property type="match status" value="1"/>
</dbReference>
<dbReference type="InterPro" id="IPR016032">
    <property type="entry name" value="Sig_transdc_resp-reg_C-effctor"/>
</dbReference>
<evidence type="ECO:0008006" key="12">
    <source>
        <dbReference type="Google" id="ProtNLM"/>
    </source>
</evidence>
<dbReference type="SUPFAM" id="SSF52172">
    <property type="entry name" value="CheY-like"/>
    <property type="match status" value="1"/>
</dbReference>
<dbReference type="Gene3D" id="1.10.10.10">
    <property type="entry name" value="Winged helix-like DNA-binding domain superfamily/Winged helix DNA-binding domain"/>
    <property type="match status" value="1"/>
</dbReference>
<dbReference type="GO" id="GO:0032993">
    <property type="term" value="C:protein-DNA complex"/>
    <property type="evidence" value="ECO:0007669"/>
    <property type="project" value="TreeGrafter"/>
</dbReference>
<reference evidence="11" key="1">
    <citation type="submission" date="2017-07" db="EMBL/GenBank/DDBJ databases">
        <title>Draft genome sequence of Effusibacillus lacus strain skLN1.</title>
        <authorList>
            <person name="Watanabe M."/>
            <person name="Kojima H."/>
            <person name="Fukui M."/>
        </authorList>
    </citation>
    <scope>NUCLEOTIDE SEQUENCE [LARGE SCALE GENOMIC DNA]</scope>
    <source>
        <strain evidence="11">skLN1</strain>
    </source>
</reference>
<feature type="domain" description="OmpR/PhoB-type" evidence="9">
    <location>
        <begin position="123"/>
        <end position="225"/>
    </location>
</feature>
<evidence type="ECO:0000259" key="9">
    <source>
        <dbReference type="PROSITE" id="PS51755"/>
    </source>
</evidence>
<dbReference type="Pfam" id="PF00486">
    <property type="entry name" value="Trans_reg_C"/>
    <property type="match status" value="1"/>
</dbReference>
<dbReference type="InterPro" id="IPR039420">
    <property type="entry name" value="WalR-like"/>
</dbReference>
<name>A0A292YRN9_9BACL</name>
<gene>
    <name evidence="10" type="ORF">EFBL_2781</name>
</gene>
<dbReference type="GO" id="GO:0000976">
    <property type="term" value="F:transcription cis-regulatory region binding"/>
    <property type="evidence" value="ECO:0007669"/>
    <property type="project" value="TreeGrafter"/>
</dbReference>
<dbReference type="PROSITE" id="PS50110">
    <property type="entry name" value="RESPONSE_REGULATORY"/>
    <property type="match status" value="1"/>
</dbReference>
<keyword evidence="4 7" id="KW-0238">DNA-binding</keyword>
<evidence type="ECO:0000313" key="10">
    <source>
        <dbReference type="EMBL" id="GAX91120.1"/>
    </source>
</evidence>
<proteinExistence type="predicted"/>
<dbReference type="GO" id="GO:0000156">
    <property type="term" value="F:phosphorelay response regulator activity"/>
    <property type="evidence" value="ECO:0007669"/>
    <property type="project" value="TreeGrafter"/>
</dbReference>
<feature type="DNA-binding region" description="OmpR/PhoB-type" evidence="7">
    <location>
        <begin position="123"/>
        <end position="225"/>
    </location>
</feature>
<sequence>MKVMFVSENVHLVKLVGNTLKGHDLEIVHLRNGKQILSTLQQDADWLAIVIDFPKPMENDFLCWKEIREHTCIPVMILSSEQSSPDGIMARQQATLELSEPLVEVLEKIRLTEDNYLRSKFGDSVTLAENVVFEIAQCCIVRNGQVYSLTKREFQILSVLLQNAGMLLSAQELLDRVWKNQQNVNLGNVYVYIRKLREKLEDDPRNPQILITERKKNETGFVLRMIVKKNEP</sequence>
<evidence type="ECO:0000256" key="5">
    <source>
        <dbReference type="ARBA" id="ARBA00023163"/>
    </source>
</evidence>
<keyword evidence="11" id="KW-1185">Reference proteome</keyword>
<accession>A0A292YRN9</accession>
<dbReference type="OrthoDB" id="2666554at2"/>
<keyword evidence="1 6" id="KW-0597">Phosphoprotein</keyword>
<keyword evidence="3" id="KW-0805">Transcription regulation</keyword>
<keyword evidence="2" id="KW-0902">Two-component regulatory system</keyword>
<keyword evidence="5" id="KW-0804">Transcription</keyword>
<dbReference type="AlphaFoldDB" id="A0A292YRN9"/>
<feature type="modified residue" description="4-aspartylphosphate" evidence="6">
    <location>
        <position position="52"/>
    </location>
</feature>
<evidence type="ECO:0000256" key="2">
    <source>
        <dbReference type="ARBA" id="ARBA00023012"/>
    </source>
</evidence>
<dbReference type="CDD" id="cd00383">
    <property type="entry name" value="trans_reg_C"/>
    <property type="match status" value="1"/>
</dbReference>
<dbReference type="Proteomes" id="UP000217785">
    <property type="component" value="Unassembled WGS sequence"/>
</dbReference>
<feature type="domain" description="Response regulatory" evidence="8">
    <location>
        <begin position="2"/>
        <end position="113"/>
    </location>
</feature>
<evidence type="ECO:0000256" key="3">
    <source>
        <dbReference type="ARBA" id="ARBA00023015"/>
    </source>
</evidence>
<dbReference type="InterPro" id="IPR001867">
    <property type="entry name" value="OmpR/PhoB-type_DNA-bd"/>
</dbReference>
<protein>
    <recommendedName>
        <fullName evidence="12">OmpR/PhoB-type domain-containing protein</fullName>
    </recommendedName>
</protein>
<dbReference type="InterPro" id="IPR011006">
    <property type="entry name" value="CheY-like_superfamily"/>
</dbReference>
<dbReference type="EMBL" id="BDUF01000084">
    <property type="protein sequence ID" value="GAX91120.1"/>
    <property type="molecule type" value="Genomic_DNA"/>
</dbReference>
<evidence type="ECO:0000256" key="1">
    <source>
        <dbReference type="ARBA" id="ARBA00022553"/>
    </source>
</evidence>
<dbReference type="GO" id="GO:0005829">
    <property type="term" value="C:cytosol"/>
    <property type="evidence" value="ECO:0007669"/>
    <property type="project" value="TreeGrafter"/>
</dbReference>
<dbReference type="PROSITE" id="PS51755">
    <property type="entry name" value="OMPR_PHOB"/>
    <property type="match status" value="1"/>
</dbReference>
<evidence type="ECO:0000256" key="7">
    <source>
        <dbReference type="PROSITE-ProRule" id="PRU01091"/>
    </source>
</evidence>
<dbReference type="InterPro" id="IPR036388">
    <property type="entry name" value="WH-like_DNA-bd_sf"/>
</dbReference>
<dbReference type="SUPFAM" id="SSF46894">
    <property type="entry name" value="C-terminal effector domain of the bipartite response regulators"/>
    <property type="match status" value="1"/>
</dbReference>
<organism evidence="10 11">
    <name type="scientific">Effusibacillus lacus</name>
    <dbReference type="NCBI Taxonomy" id="1348429"/>
    <lineage>
        <taxon>Bacteria</taxon>
        <taxon>Bacillati</taxon>
        <taxon>Bacillota</taxon>
        <taxon>Bacilli</taxon>
        <taxon>Bacillales</taxon>
        <taxon>Alicyclobacillaceae</taxon>
        <taxon>Effusibacillus</taxon>
    </lineage>
</organism>